<dbReference type="InterPro" id="IPR026040">
    <property type="entry name" value="HyI-like"/>
</dbReference>
<dbReference type="Proteomes" id="UP001474181">
    <property type="component" value="Unassembled WGS sequence"/>
</dbReference>
<dbReference type="RefSeq" id="WP_350775777.1">
    <property type="nucleotide sequence ID" value="NZ_JBEPEK010000001.1"/>
</dbReference>
<dbReference type="SUPFAM" id="SSF51658">
    <property type="entry name" value="Xylose isomerase-like"/>
    <property type="match status" value="1"/>
</dbReference>
<keyword evidence="5" id="KW-1185">Reference proteome</keyword>
<organism evidence="4 5">
    <name type="scientific">Streptomyces hyaluromycini</name>
    <dbReference type="NCBI Taxonomy" id="1377993"/>
    <lineage>
        <taxon>Bacteria</taxon>
        <taxon>Bacillati</taxon>
        <taxon>Actinomycetota</taxon>
        <taxon>Actinomycetes</taxon>
        <taxon>Kitasatosporales</taxon>
        <taxon>Streptomycetaceae</taxon>
        <taxon>Streptomyces</taxon>
    </lineage>
</organism>
<dbReference type="PIRSF" id="PIRSF006241">
    <property type="entry name" value="HyI"/>
    <property type="match status" value="1"/>
</dbReference>
<evidence type="ECO:0000313" key="5">
    <source>
        <dbReference type="Proteomes" id="UP001474181"/>
    </source>
</evidence>
<protein>
    <submittedName>
        <fullName evidence="4">TIM barrel protein</fullName>
    </submittedName>
</protein>
<dbReference type="EMBL" id="JBEPEK010000001">
    <property type="protein sequence ID" value="MER7177923.1"/>
    <property type="molecule type" value="Genomic_DNA"/>
</dbReference>
<accession>A0ABV1WM39</accession>
<dbReference type="PANTHER" id="PTHR43489">
    <property type="entry name" value="ISOMERASE"/>
    <property type="match status" value="1"/>
</dbReference>
<evidence type="ECO:0000256" key="2">
    <source>
        <dbReference type="PIRNR" id="PIRNR006241"/>
    </source>
</evidence>
<sequence>MIDFSACIELMFLENERPLDDRVRAAADSGFRAVEIWEWWTKDLPRFTRALDSTDTRLITLCVESWRDKCDLGDPSSHDEFLTRVRAAADAARQLNTPGLVVLAGDVVPGIEPTTQLRNARTALARAGEEISGYGLELLVEVVNRAYEGPNALISDSRSALSLLRAINLPNVRFLYDRYHAILNGEPLGAEIEDAMPLVGHVQAADVPGRHEFGTGTIDWATELAWLRKAGYDGYVGIEATPLGDSSHVHTAARALL</sequence>
<dbReference type="Gene3D" id="3.20.20.150">
    <property type="entry name" value="Divalent-metal-dependent TIM barrel enzymes"/>
    <property type="match status" value="1"/>
</dbReference>
<comment type="similarity">
    <text evidence="2">Belongs to the hyi family.</text>
</comment>
<dbReference type="InterPro" id="IPR050417">
    <property type="entry name" value="Sugar_Epim/Isomerase"/>
</dbReference>
<comment type="caution">
    <text evidence="4">The sequence shown here is derived from an EMBL/GenBank/DDBJ whole genome shotgun (WGS) entry which is preliminary data.</text>
</comment>
<reference evidence="4 5" key="1">
    <citation type="submission" date="2024-06" db="EMBL/GenBank/DDBJ databases">
        <title>The Natural Products Discovery Center: Release of the First 8490 Sequenced Strains for Exploring Actinobacteria Biosynthetic Diversity.</title>
        <authorList>
            <person name="Kalkreuter E."/>
            <person name="Kautsar S.A."/>
            <person name="Yang D."/>
            <person name="Bader C.D."/>
            <person name="Teijaro C.N."/>
            <person name="Fluegel L."/>
            <person name="Davis C.M."/>
            <person name="Simpson J.R."/>
            <person name="Lauterbach L."/>
            <person name="Steele A.D."/>
            <person name="Gui C."/>
            <person name="Meng S."/>
            <person name="Li G."/>
            <person name="Viehrig K."/>
            <person name="Ye F."/>
            <person name="Su P."/>
            <person name="Kiefer A.F."/>
            <person name="Nichols A."/>
            <person name="Cepeda A.J."/>
            <person name="Yan W."/>
            <person name="Fan B."/>
            <person name="Jiang Y."/>
            <person name="Adhikari A."/>
            <person name="Zheng C.-J."/>
            <person name="Schuster L."/>
            <person name="Cowan T.M."/>
            <person name="Smanski M.J."/>
            <person name="Chevrette M.G."/>
            <person name="De Carvalho L.P.S."/>
            <person name="Shen B."/>
        </authorList>
    </citation>
    <scope>NUCLEOTIDE SEQUENCE [LARGE SCALE GENOMIC DNA]</scope>
    <source>
        <strain evidence="4 5">NPDC000234</strain>
    </source>
</reference>
<dbReference type="PANTHER" id="PTHR43489:SF6">
    <property type="entry name" value="HYDROXYPYRUVATE ISOMERASE-RELATED"/>
    <property type="match status" value="1"/>
</dbReference>
<evidence type="ECO:0000256" key="1">
    <source>
        <dbReference type="ARBA" id="ARBA00023235"/>
    </source>
</evidence>
<dbReference type="Pfam" id="PF01261">
    <property type="entry name" value="AP_endonuc_2"/>
    <property type="match status" value="1"/>
</dbReference>
<name>A0ABV1WM39_9ACTN</name>
<dbReference type="InterPro" id="IPR036237">
    <property type="entry name" value="Xyl_isomerase-like_sf"/>
</dbReference>
<evidence type="ECO:0000259" key="3">
    <source>
        <dbReference type="Pfam" id="PF01261"/>
    </source>
</evidence>
<keyword evidence="1 2" id="KW-0413">Isomerase</keyword>
<feature type="domain" description="Xylose isomerase-like TIM barrel" evidence="3">
    <location>
        <begin position="23"/>
        <end position="241"/>
    </location>
</feature>
<evidence type="ECO:0000313" key="4">
    <source>
        <dbReference type="EMBL" id="MER7177923.1"/>
    </source>
</evidence>
<proteinExistence type="inferred from homology"/>
<gene>
    <name evidence="4" type="ORF">ABT404_00235</name>
</gene>
<dbReference type="InterPro" id="IPR013022">
    <property type="entry name" value="Xyl_isomerase-like_TIM-brl"/>
</dbReference>